<accession>C7XX68</accession>
<organism evidence="4 5">
    <name type="scientific">Limosilactobacillus coleohominis 101-4-CHN</name>
    <dbReference type="NCBI Taxonomy" id="575594"/>
    <lineage>
        <taxon>Bacteria</taxon>
        <taxon>Bacillati</taxon>
        <taxon>Bacillota</taxon>
        <taxon>Bacilli</taxon>
        <taxon>Lactobacillales</taxon>
        <taxon>Lactobacillaceae</taxon>
        <taxon>Limosilactobacillus</taxon>
    </lineage>
</organism>
<name>C7XX68_9LACO</name>
<dbReference type="OrthoDB" id="2326075at2"/>
<evidence type="ECO:0000259" key="3">
    <source>
        <dbReference type="Pfam" id="PF15983"/>
    </source>
</evidence>
<feature type="chain" id="PRO_5038893369" description="DUF4767 domain-containing protein" evidence="2">
    <location>
        <begin position="22"/>
        <end position="197"/>
    </location>
</feature>
<dbReference type="Proteomes" id="UP000003987">
    <property type="component" value="Unassembled WGS sequence"/>
</dbReference>
<evidence type="ECO:0000313" key="5">
    <source>
        <dbReference type="Proteomes" id="UP000003987"/>
    </source>
</evidence>
<keyword evidence="5" id="KW-1185">Reference proteome</keyword>
<feature type="compositionally biased region" description="Polar residues" evidence="1">
    <location>
        <begin position="22"/>
        <end position="35"/>
    </location>
</feature>
<reference evidence="4 5" key="1">
    <citation type="submission" date="2009-06" db="EMBL/GenBank/DDBJ databases">
        <title>The Genome Sequence of Lactobacillus coleohominis strain 101-4-CHN.</title>
        <authorList>
            <consortium name="The Broad Institute Genome Sequencing Platform"/>
            <person name="Ward D."/>
            <person name="Young S.K."/>
            <person name="Zeng Q."/>
            <person name="Koehrsen M."/>
            <person name="Alvarado L."/>
            <person name="Berlin A."/>
            <person name="Borenstein D."/>
            <person name="Chen Z."/>
            <person name="Engels R."/>
            <person name="Freedman E."/>
            <person name="Gellesch M."/>
            <person name="Goldberg J."/>
            <person name="Griggs A."/>
            <person name="Gujja S."/>
            <person name="Heiman D."/>
            <person name="Hepburn T."/>
            <person name="Howarth C."/>
            <person name="Jen D."/>
            <person name="Larson L."/>
            <person name="Lewis B."/>
            <person name="Mehta T."/>
            <person name="Park D."/>
            <person name="Pearson M."/>
            <person name="Roberts A."/>
            <person name="Saif S."/>
            <person name="Shea T."/>
            <person name="Shenoy N."/>
            <person name="Sisk P."/>
            <person name="Stolte C."/>
            <person name="Sykes S."/>
            <person name="Walk T."/>
            <person name="White J."/>
            <person name="Yandava C."/>
            <person name="Liu Y."/>
            <person name="Xu Q."/>
            <person name="Lander E."/>
            <person name="Nusbaum C."/>
            <person name="Galagan J."/>
            <person name="Birren B."/>
        </authorList>
    </citation>
    <scope>NUCLEOTIDE SEQUENCE [LARGE SCALE GENOMIC DNA]</scope>
    <source>
        <strain evidence="4 5">101-4-CHN</strain>
    </source>
</reference>
<feature type="signal peptide" evidence="2">
    <location>
        <begin position="1"/>
        <end position="21"/>
    </location>
</feature>
<keyword evidence="2" id="KW-0732">Signal</keyword>
<proteinExistence type="predicted"/>
<feature type="compositionally biased region" description="Low complexity" evidence="1">
    <location>
        <begin position="36"/>
        <end position="46"/>
    </location>
</feature>
<dbReference type="STRING" id="575594.HMPREF0501_01353"/>
<feature type="compositionally biased region" description="Polar residues" evidence="1">
    <location>
        <begin position="47"/>
        <end position="67"/>
    </location>
</feature>
<dbReference type="InterPro" id="IPR031927">
    <property type="entry name" value="DUF4767"/>
</dbReference>
<evidence type="ECO:0000313" key="4">
    <source>
        <dbReference type="EMBL" id="EEU29888.1"/>
    </source>
</evidence>
<evidence type="ECO:0000256" key="1">
    <source>
        <dbReference type="SAM" id="MobiDB-lite"/>
    </source>
</evidence>
<dbReference type="eggNOG" id="ENOG5030HS8">
    <property type="taxonomic scope" value="Bacteria"/>
</dbReference>
<feature type="domain" description="DUF4767" evidence="3">
    <location>
        <begin position="65"/>
        <end position="194"/>
    </location>
</feature>
<dbReference type="PROSITE" id="PS51257">
    <property type="entry name" value="PROKAR_LIPOPROTEIN"/>
    <property type="match status" value="1"/>
</dbReference>
<dbReference type="RefSeq" id="WP_006917236.1">
    <property type="nucleotide sequence ID" value="NZ_GG698805.1"/>
</dbReference>
<feature type="region of interest" description="Disordered" evidence="1">
    <location>
        <begin position="22"/>
        <end position="67"/>
    </location>
</feature>
<dbReference type="AlphaFoldDB" id="C7XX68"/>
<dbReference type="Pfam" id="PF15983">
    <property type="entry name" value="DUF4767"/>
    <property type="match status" value="1"/>
</dbReference>
<dbReference type="EMBL" id="GG698805">
    <property type="protein sequence ID" value="EEU29888.1"/>
    <property type="molecule type" value="Genomic_DNA"/>
</dbReference>
<evidence type="ECO:0000256" key="2">
    <source>
        <dbReference type="SAM" id="SignalP"/>
    </source>
</evidence>
<sequence length="197" mass="21309">MKKLGLGVVAICLGVLLSGCGQQSSPTNHRNPATESSSIPQTSQSSGTAGQENASEQTGEHQNSSLWNGTKDRQLEEFINLWAPTMHQSYQKYDGSNQLHVSVGGNYPSDLKREITPDGGSIGWAPSGKGPYDYNVVAIYNYDGTEPPLPNRITYFFAFHHGKPVALVDQSRDGDPRCHPTANTDVASNFTRIADGK</sequence>
<dbReference type="HOGENOM" id="CLU_061542_2_1_9"/>
<gene>
    <name evidence="4" type="ORF">HMPREF0501_01353</name>
</gene>
<protein>
    <recommendedName>
        <fullName evidence="3">DUF4767 domain-containing protein</fullName>
    </recommendedName>
</protein>